<keyword evidence="2" id="KW-1133">Transmembrane helix</keyword>
<comment type="caution">
    <text evidence="3">The sequence shown here is derived from an EMBL/GenBank/DDBJ whole genome shotgun (WGS) entry which is preliminary data.</text>
</comment>
<feature type="transmembrane region" description="Helical" evidence="2">
    <location>
        <begin position="126"/>
        <end position="147"/>
    </location>
</feature>
<feature type="transmembrane region" description="Helical" evidence="2">
    <location>
        <begin position="93"/>
        <end position="114"/>
    </location>
</feature>
<name>A0A9X1MSE0_9BACT</name>
<feature type="region of interest" description="Disordered" evidence="1">
    <location>
        <begin position="213"/>
        <end position="241"/>
    </location>
</feature>
<proteinExistence type="predicted"/>
<sequence>MIDLPNVEKRPQFQLRHVGVVVFVAAIALAIAAPWLRQWTATDWLILLRFVGCVAVGAIIYLLMYELRYQHIRRNAGRLLASVRTSGSKYGKIAYYFLGALLAASLFFFGLLQIESHEHLPQSDLFTWFLMQCLIPMQLSYQACFFLRRDSSTRLYENGLYFGGAQWFAWEQIDHWNWSSVAPDKLLIYAHQMQVAAIDVLPQQREEIESILGDRCGGSPSSTAENGKLPPDVKPIDAESH</sequence>
<evidence type="ECO:0000313" key="4">
    <source>
        <dbReference type="Proteomes" id="UP001139103"/>
    </source>
</evidence>
<gene>
    <name evidence="3" type="ORF">LOC68_22675</name>
</gene>
<dbReference type="EMBL" id="JAJKFT010000010">
    <property type="protein sequence ID" value="MCC9631207.1"/>
    <property type="molecule type" value="Genomic_DNA"/>
</dbReference>
<dbReference type="AlphaFoldDB" id="A0A9X1MSE0"/>
<evidence type="ECO:0000256" key="2">
    <source>
        <dbReference type="SAM" id="Phobius"/>
    </source>
</evidence>
<evidence type="ECO:0000256" key="1">
    <source>
        <dbReference type="SAM" id="MobiDB-lite"/>
    </source>
</evidence>
<keyword evidence="2" id="KW-0812">Transmembrane</keyword>
<feature type="transmembrane region" description="Helical" evidence="2">
    <location>
        <begin position="18"/>
        <end position="38"/>
    </location>
</feature>
<keyword evidence="2" id="KW-0472">Membrane</keyword>
<organism evidence="3 4">
    <name type="scientific">Blastopirellula sediminis</name>
    <dbReference type="NCBI Taxonomy" id="2894196"/>
    <lineage>
        <taxon>Bacteria</taxon>
        <taxon>Pseudomonadati</taxon>
        <taxon>Planctomycetota</taxon>
        <taxon>Planctomycetia</taxon>
        <taxon>Pirellulales</taxon>
        <taxon>Pirellulaceae</taxon>
        <taxon>Blastopirellula</taxon>
    </lineage>
</organism>
<evidence type="ECO:0000313" key="3">
    <source>
        <dbReference type="EMBL" id="MCC9631207.1"/>
    </source>
</evidence>
<feature type="transmembrane region" description="Helical" evidence="2">
    <location>
        <begin position="44"/>
        <end position="64"/>
    </location>
</feature>
<evidence type="ECO:0008006" key="5">
    <source>
        <dbReference type="Google" id="ProtNLM"/>
    </source>
</evidence>
<dbReference type="RefSeq" id="WP_230222977.1">
    <property type="nucleotide sequence ID" value="NZ_JAJKFT010000010.1"/>
</dbReference>
<accession>A0A9X1MSE0</accession>
<reference evidence="3" key="1">
    <citation type="submission" date="2021-11" db="EMBL/GenBank/DDBJ databases">
        <title>Genome sequence.</title>
        <authorList>
            <person name="Sun Q."/>
        </authorList>
    </citation>
    <scope>NUCLEOTIDE SEQUENCE</scope>
    <source>
        <strain evidence="3">JC732</strain>
    </source>
</reference>
<keyword evidence="4" id="KW-1185">Reference proteome</keyword>
<dbReference type="Proteomes" id="UP001139103">
    <property type="component" value="Unassembled WGS sequence"/>
</dbReference>
<protein>
    <recommendedName>
        <fullName evidence="5">DUF5673 domain-containing protein</fullName>
    </recommendedName>
</protein>